<organism evidence="13 14">
    <name type="scientific">Anaeromyxobacter dehalogenans (strain ATCC BAA-258 / DSM 21875 / 2CP-1)</name>
    <dbReference type="NCBI Taxonomy" id="455488"/>
    <lineage>
        <taxon>Bacteria</taxon>
        <taxon>Pseudomonadati</taxon>
        <taxon>Myxococcota</taxon>
        <taxon>Myxococcia</taxon>
        <taxon>Myxococcales</taxon>
        <taxon>Cystobacterineae</taxon>
        <taxon>Anaeromyxobacteraceae</taxon>
        <taxon>Anaeromyxobacter</taxon>
    </lineage>
</organism>
<keyword evidence="9 13" id="KW-0482">Metalloprotease</keyword>
<dbReference type="AlphaFoldDB" id="B8J6S6"/>
<sequence>MPDLLLKIGSIVLLLGGLIFVHELGHFVVAKLMGVKVVRFSIGFGPRLFGVQRGETEYRIALLPLGGYVKMAGDDPSEAVAPEDAGRGFLEQRPWKRLLIAVAGPAANLIFPGVIYVALALAQNGEPAPGPVVGTVAPGTPAAEAGMQPGDRILSVAAPGQAADPVRYFSDLRDLVSPHPGEPLTFRIERDGAQRALTITPASEQESNPIESTRRGVIGVTPTYPSAVVAPVRPGLAGPLEPFDLVIAAGGKAVRHAGDLEHAVAAARCGPLDLEVVRESPRTLPGVALADHRAVSLPQVPTCAAGERTFAVADPAVSTFIATVVPGSPAEKAGLRRGDAIASVNGKPVRSFLRDLNAFGRDFLKAGTPVQLGLADGRTVALVPANETYRDEITGEPAQRLVLGFQPDQRDAVDPLALLAEQVPLARGAVEAFQLAWRQLHEVVRLTVLGIVRIVTGDISFKTVGGPIMLFSIASEAAEEGWGSFLFKMALISVNLGLMNLLPIPVLDGGHIAQAALEGVTRRPLSVRTRELANIVGIVLLFTLMLFVFKNDIVRLMRPME</sequence>
<evidence type="ECO:0000256" key="1">
    <source>
        <dbReference type="ARBA" id="ARBA00001947"/>
    </source>
</evidence>
<keyword evidence="6" id="KW-0378">Hydrolase</keyword>
<dbReference type="Pfam" id="PF17820">
    <property type="entry name" value="PDZ_6"/>
    <property type="match status" value="2"/>
</dbReference>
<evidence type="ECO:0000313" key="13">
    <source>
        <dbReference type="EMBL" id="ACL67048.1"/>
    </source>
</evidence>
<evidence type="ECO:0000313" key="14">
    <source>
        <dbReference type="Proteomes" id="UP000007089"/>
    </source>
</evidence>
<dbReference type="InterPro" id="IPR004387">
    <property type="entry name" value="Pept_M50_Zn"/>
</dbReference>
<evidence type="ECO:0000256" key="7">
    <source>
        <dbReference type="ARBA" id="ARBA00022833"/>
    </source>
</evidence>
<evidence type="ECO:0000256" key="6">
    <source>
        <dbReference type="ARBA" id="ARBA00022801"/>
    </source>
</evidence>
<dbReference type="InterPro" id="IPR001478">
    <property type="entry name" value="PDZ"/>
</dbReference>
<dbReference type="InterPro" id="IPR041489">
    <property type="entry name" value="PDZ_6"/>
</dbReference>
<comment type="cofactor">
    <cofactor evidence="1">
        <name>Zn(2+)</name>
        <dbReference type="ChEBI" id="CHEBI:29105"/>
    </cofactor>
</comment>
<evidence type="ECO:0000256" key="3">
    <source>
        <dbReference type="ARBA" id="ARBA00007931"/>
    </source>
</evidence>
<dbReference type="GO" id="GO:0016020">
    <property type="term" value="C:membrane"/>
    <property type="evidence" value="ECO:0007669"/>
    <property type="project" value="UniProtKB-SubCell"/>
</dbReference>
<feature type="transmembrane region" description="Helical" evidence="11">
    <location>
        <begin position="98"/>
        <end position="119"/>
    </location>
</feature>
<evidence type="ECO:0000256" key="5">
    <source>
        <dbReference type="ARBA" id="ARBA00022692"/>
    </source>
</evidence>
<reference evidence="13" key="1">
    <citation type="submission" date="2009-01" db="EMBL/GenBank/DDBJ databases">
        <title>Complete sequence of Anaeromyxobacter dehalogenans 2CP-1.</title>
        <authorList>
            <consortium name="US DOE Joint Genome Institute"/>
            <person name="Lucas S."/>
            <person name="Copeland A."/>
            <person name="Lapidus A."/>
            <person name="Glavina del Rio T."/>
            <person name="Dalin E."/>
            <person name="Tice H."/>
            <person name="Bruce D."/>
            <person name="Goodwin L."/>
            <person name="Pitluck S."/>
            <person name="Saunders E."/>
            <person name="Brettin T."/>
            <person name="Detter J.C."/>
            <person name="Han C."/>
            <person name="Larimer F."/>
            <person name="Land M."/>
            <person name="Hauser L."/>
            <person name="Kyrpides N."/>
            <person name="Ovchinnikova G."/>
            <person name="Beliaev A.S."/>
            <person name="Richardson P."/>
        </authorList>
    </citation>
    <scope>NUCLEOTIDE SEQUENCE</scope>
    <source>
        <strain evidence="13">2CP-1</strain>
    </source>
</reference>
<dbReference type="PANTHER" id="PTHR42837:SF2">
    <property type="entry name" value="MEMBRANE METALLOPROTEASE ARASP2, CHLOROPLASTIC-RELATED"/>
    <property type="match status" value="1"/>
</dbReference>
<dbReference type="RefSeq" id="WP_015934816.1">
    <property type="nucleotide sequence ID" value="NC_011891.1"/>
</dbReference>
<evidence type="ECO:0000256" key="4">
    <source>
        <dbReference type="ARBA" id="ARBA00022670"/>
    </source>
</evidence>
<dbReference type="Pfam" id="PF02163">
    <property type="entry name" value="Peptidase_M50"/>
    <property type="match status" value="1"/>
</dbReference>
<feature type="domain" description="PDZ" evidence="12">
    <location>
        <begin position="273"/>
        <end position="351"/>
    </location>
</feature>
<dbReference type="InterPro" id="IPR008915">
    <property type="entry name" value="Peptidase_M50"/>
</dbReference>
<accession>B8J6S6</accession>
<feature type="transmembrane region" description="Helical" evidence="11">
    <location>
        <begin position="532"/>
        <end position="549"/>
    </location>
</feature>
<keyword evidence="14" id="KW-1185">Reference proteome</keyword>
<keyword evidence="8 11" id="KW-1133">Transmembrane helix</keyword>
<evidence type="ECO:0000259" key="12">
    <source>
        <dbReference type="PROSITE" id="PS50106"/>
    </source>
</evidence>
<name>B8J6S6_ANAD2</name>
<evidence type="ECO:0000256" key="2">
    <source>
        <dbReference type="ARBA" id="ARBA00004141"/>
    </source>
</evidence>
<keyword evidence="4" id="KW-0645">Protease</keyword>
<comment type="subcellular location">
    <subcellularLocation>
        <location evidence="2">Membrane</location>
        <topology evidence="2">Multi-pass membrane protein</topology>
    </subcellularLocation>
</comment>
<dbReference type="GO" id="GO:0004222">
    <property type="term" value="F:metalloendopeptidase activity"/>
    <property type="evidence" value="ECO:0007669"/>
    <property type="project" value="InterPro"/>
</dbReference>
<keyword evidence="5 11" id="KW-0812">Transmembrane</keyword>
<dbReference type="KEGG" id="acp:A2cp1_3722"/>
<evidence type="ECO:0000256" key="11">
    <source>
        <dbReference type="SAM" id="Phobius"/>
    </source>
</evidence>
<feature type="transmembrane region" description="Helical" evidence="11">
    <location>
        <begin position="6"/>
        <end position="29"/>
    </location>
</feature>
<dbReference type="InterPro" id="IPR036034">
    <property type="entry name" value="PDZ_sf"/>
</dbReference>
<dbReference type="Proteomes" id="UP000007089">
    <property type="component" value="Chromosome"/>
</dbReference>
<evidence type="ECO:0000256" key="10">
    <source>
        <dbReference type="ARBA" id="ARBA00023136"/>
    </source>
</evidence>
<dbReference type="CDD" id="cd23081">
    <property type="entry name" value="cpPDZ_EcRseP-like"/>
    <property type="match status" value="1"/>
</dbReference>
<dbReference type="Gene3D" id="2.30.42.10">
    <property type="match status" value="2"/>
</dbReference>
<dbReference type="PROSITE" id="PS50106">
    <property type="entry name" value="PDZ"/>
    <property type="match status" value="2"/>
</dbReference>
<evidence type="ECO:0000256" key="9">
    <source>
        <dbReference type="ARBA" id="ARBA00023049"/>
    </source>
</evidence>
<dbReference type="SMART" id="SM00228">
    <property type="entry name" value="PDZ"/>
    <property type="match status" value="3"/>
</dbReference>
<dbReference type="SUPFAM" id="SSF50156">
    <property type="entry name" value="PDZ domain-like"/>
    <property type="match status" value="2"/>
</dbReference>
<dbReference type="GO" id="GO:0006508">
    <property type="term" value="P:proteolysis"/>
    <property type="evidence" value="ECO:0007669"/>
    <property type="project" value="UniProtKB-KW"/>
</dbReference>
<dbReference type="PANTHER" id="PTHR42837">
    <property type="entry name" value="REGULATOR OF SIGMA-E PROTEASE RSEP"/>
    <property type="match status" value="1"/>
</dbReference>
<proteinExistence type="inferred from homology"/>
<dbReference type="CDD" id="cd06163">
    <property type="entry name" value="S2P-M50_PDZ_RseP-like"/>
    <property type="match status" value="2"/>
</dbReference>
<comment type="similarity">
    <text evidence="3">Belongs to the peptidase M50B family.</text>
</comment>
<keyword evidence="10 11" id="KW-0472">Membrane</keyword>
<keyword evidence="7" id="KW-0862">Zinc</keyword>
<dbReference type="EMBL" id="CP001359">
    <property type="protein sequence ID" value="ACL67048.1"/>
    <property type="molecule type" value="Genomic_DNA"/>
</dbReference>
<evidence type="ECO:0000256" key="8">
    <source>
        <dbReference type="ARBA" id="ARBA00022989"/>
    </source>
</evidence>
<gene>
    <name evidence="13" type="ordered locus">A2cp1_3722</name>
</gene>
<feature type="domain" description="PDZ" evidence="12">
    <location>
        <begin position="117"/>
        <end position="156"/>
    </location>
</feature>
<dbReference type="HOGENOM" id="CLU_025778_0_0_7"/>
<protein>
    <submittedName>
        <fullName evidence="13">Membrane-associated zinc metalloprotease</fullName>
    </submittedName>
</protein>